<comment type="subcellular location">
    <subcellularLocation>
        <location evidence="1">Cytoplasm</location>
        <location evidence="1">Perinuclear region</location>
    </subcellularLocation>
</comment>
<feature type="non-terminal residue" evidence="5">
    <location>
        <position position="1"/>
    </location>
</feature>
<comment type="caution">
    <text evidence="5">The sequence shown here is derived from an EMBL/GenBank/DDBJ whole genome shotgun (WGS) entry which is preliminary data.</text>
</comment>
<evidence type="ECO:0000256" key="2">
    <source>
        <dbReference type="ARBA" id="ARBA00006626"/>
    </source>
</evidence>
<dbReference type="Pfam" id="PF04628">
    <property type="entry name" value="Sedlin_N"/>
    <property type="match status" value="1"/>
</dbReference>
<dbReference type="SUPFAM" id="SSF64356">
    <property type="entry name" value="SNARE-like"/>
    <property type="match status" value="1"/>
</dbReference>
<dbReference type="CDD" id="cd14854">
    <property type="entry name" value="TRAPPC2L"/>
    <property type="match status" value="1"/>
</dbReference>
<accession>A0AAV5VFY3</accession>
<gene>
    <name evidence="5" type="ORF">PFISCL1PPCAC_9563</name>
</gene>
<evidence type="ECO:0000313" key="5">
    <source>
        <dbReference type="EMBL" id="GMT18266.1"/>
    </source>
</evidence>
<dbReference type="EMBL" id="BTSY01000003">
    <property type="protein sequence ID" value="GMT18266.1"/>
    <property type="molecule type" value="Genomic_DNA"/>
</dbReference>
<evidence type="ECO:0000256" key="3">
    <source>
        <dbReference type="ARBA" id="ARBA00022892"/>
    </source>
</evidence>
<dbReference type="AlphaFoldDB" id="A0AAV5VFY3"/>
<dbReference type="Proteomes" id="UP001432322">
    <property type="component" value="Unassembled WGS sequence"/>
</dbReference>
<dbReference type="InterPro" id="IPR006722">
    <property type="entry name" value="Sedlin"/>
</dbReference>
<dbReference type="GO" id="GO:0006888">
    <property type="term" value="P:endoplasmic reticulum to Golgi vesicle-mediated transport"/>
    <property type="evidence" value="ECO:0007669"/>
    <property type="project" value="InterPro"/>
</dbReference>
<dbReference type="InterPro" id="IPR011012">
    <property type="entry name" value="Longin-like_dom_sf"/>
</dbReference>
<name>A0AAV5VFY3_9BILA</name>
<keyword evidence="3" id="KW-0813">Transport</keyword>
<evidence type="ECO:0000313" key="6">
    <source>
        <dbReference type="Proteomes" id="UP001432322"/>
    </source>
</evidence>
<sequence length="139" mass="15800">SEFVMAVAVALIGRDNSRLYTRVTEREKDDYEVQMFIHCTLDIVEDKLSKATELYLGLLTSNHKYKSFGFVANTGVKLILVLSLANTTLKDTDMRAHFKRFHLLYTNCLSNPFYELGKPLKSRALDDASADLFRSTPAE</sequence>
<dbReference type="PANTHER" id="PTHR12403">
    <property type="entry name" value="TRAFFICKING PROTEIN PARTICLE COMPLEX SUBUNIT 2"/>
    <property type="match status" value="1"/>
</dbReference>
<proteinExistence type="inferred from homology"/>
<comment type="similarity">
    <text evidence="2">Belongs to the TRAPP small subunits family. Sedlin subfamily.</text>
</comment>
<organism evidence="5 6">
    <name type="scientific">Pristionchus fissidentatus</name>
    <dbReference type="NCBI Taxonomy" id="1538716"/>
    <lineage>
        <taxon>Eukaryota</taxon>
        <taxon>Metazoa</taxon>
        <taxon>Ecdysozoa</taxon>
        <taxon>Nematoda</taxon>
        <taxon>Chromadorea</taxon>
        <taxon>Rhabditida</taxon>
        <taxon>Rhabditina</taxon>
        <taxon>Diplogasteromorpha</taxon>
        <taxon>Diplogasteroidea</taxon>
        <taxon>Neodiplogasteridae</taxon>
        <taxon>Pristionchus</taxon>
    </lineage>
</organism>
<protein>
    <recommendedName>
        <fullName evidence="4">Trafficking protein particle complex subunit 2-like protein</fullName>
    </recommendedName>
</protein>
<dbReference type="Gene3D" id="3.30.450.70">
    <property type="match status" value="1"/>
</dbReference>
<dbReference type="GO" id="GO:0048471">
    <property type="term" value="C:perinuclear region of cytoplasm"/>
    <property type="evidence" value="ECO:0007669"/>
    <property type="project" value="UniProtKB-SubCell"/>
</dbReference>
<keyword evidence="3" id="KW-0931">ER-Golgi transport</keyword>
<dbReference type="InterPro" id="IPR044760">
    <property type="entry name" value="TRAPPC2L"/>
</dbReference>
<reference evidence="5" key="1">
    <citation type="submission" date="2023-10" db="EMBL/GenBank/DDBJ databases">
        <title>Genome assembly of Pristionchus species.</title>
        <authorList>
            <person name="Yoshida K."/>
            <person name="Sommer R.J."/>
        </authorList>
    </citation>
    <scope>NUCLEOTIDE SEQUENCE</scope>
    <source>
        <strain evidence="5">RS5133</strain>
    </source>
</reference>
<keyword evidence="6" id="KW-1185">Reference proteome</keyword>
<evidence type="ECO:0000256" key="4">
    <source>
        <dbReference type="ARBA" id="ARBA00024408"/>
    </source>
</evidence>
<evidence type="ECO:0000256" key="1">
    <source>
        <dbReference type="ARBA" id="ARBA00004556"/>
    </source>
</evidence>